<protein>
    <submittedName>
        <fullName evidence="6">FAD-binding protein</fullName>
    </submittedName>
</protein>
<keyword evidence="3" id="KW-0274">FAD</keyword>
<dbReference type="PANTHER" id="PTHR43400:SF7">
    <property type="entry name" value="FAD-DEPENDENT OXIDOREDUCTASE 2 FAD BINDING DOMAIN-CONTAINING PROTEIN"/>
    <property type="match status" value="1"/>
</dbReference>
<evidence type="ECO:0000259" key="5">
    <source>
        <dbReference type="Pfam" id="PF00890"/>
    </source>
</evidence>
<dbReference type="SUPFAM" id="SSF56425">
    <property type="entry name" value="Succinate dehydrogenase/fumarate reductase flavoprotein, catalytic domain"/>
    <property type="match status" value="1"/>
</dbReference>
<organism evidence="6 7">
    <name type="scientific">Streptomyces olindensis</name>
    <dbReference type="NCBI Taxonomy" id="358823"/>
    <lineage>
        <taxon>Bacteria</taxon>
        <taxon>Bacillati</taxon>
        <taxon>Actinomycetota</taxon>
        <taxon>Actinomycetes</taxon>
        <taxon>Kitasatosporales</taxon>
        <taxon>Streptomycetaceae</taxon>
        <taxon>Streptomyces</taxon>
    </lineage>
</organism>
<comment type="caution">
    <text evidence="6">The sequence shown here is derived from an EMBL/GenBank/DDBJ whole genome shotgun (WGS) entry which is preliminary data.</text>
</comment>
<evidence type="ECO:0000256" key="3">
    <source>
        <dbReference type="ARBA" id="ARBA00022827"/>
    </source>
</evidence>
<gene>
    <name evidence="6" type="ORF">ABZ568_33170</name>
</gene>
<evidence type="ECO:0000313" key="6">
    <source>
        <dbReference type="EMBL" id="MEU2271186.1"/>
    </source>
</evidence>
<sequence length="479" mass="51172">MSVPSTPATPYDLVVVGFGAAGLSAALSYAEATEGRATPARIAILERSTKEERGGATRWTGAFLRVDQERRLDTDWAEHVGRVSGGLADLDYCRTVERESPQTLAFVEKHGVQIDYADFPLPHTFEGGTPSVTPPASPRGGGASIVEHLGAALEKDPRVDIHYETEALRLTTSDDGAVDGVVVRGPDGRTRRLDGRAVVLACGGFEGNTEMLTRYVGDRACDLPLIAPGIANNRGDALRMALELGADTAGQFDGIHAEPVDRRTTKADAVLYGFSCGIFVNGRMQRFFDEGRDTWDNTFEHVGYEIWRNQDQEAYWIADAKTLAIPGIMNSLLSDVPPEQADTLEELADKLGIDAEGLQKTVAEFNAGVGPGEFDPTRLDGKSTVGLTPPKSNWATPLDTAPFIGVPVTAAICFTYGGVRTDLDARVVTPSGTAIPGLYAAGEATGLFYKAYPPATSVLRSLIFGRLAAHHAAQAHQSV</sequence>
<dbReference type="Pfam" id="PF00890">
    <property type="entry name" value="FAD_binding_2"/>
    <property type="match status" value="1"/>
</dbReference>
<feature type="domain" description="FAD-dependent oxidoreductase 2 FAD-binding" evidence="5">
    <location>
        <begin position="12"/>
        <end position="453"/>
    </location>
</feature>
<comment type="cofactor">
    <cofactor evidence="1">
        <name>FAD</name>
        <dbReference type="ChEBI" id="CHEBI:57692"/>
    </cofactor>
</comment>
<dbReference type="EMBL" id="JBEYBN010000067">
    <property type="protein sequence ID" value="MEU2271186.1"/>
    <property type="molecule type" value="Genomic_DNA"/>
</dbReference>
<keyword evidence="4" id="KW-0560">Oxidoreductase</keyword>
<evidence type="ECO:0000256" key="1">
    <source>
        <dbReference type="ARBA" id="ARBA00001974"/>
    </source>
</evidence>
<dbReference type="InterPro" id="IPR027477">
    <property type="entry name" value="Succ_DH/fumarate_Rdtase_cat_sf"/>
</dbReference>
<dbReference type="InterPro" id="IPR036188">
    <property type="entry name" value="FAD/NAD-bd_sf"/>
</dbReference>
<dbReference type="PANTHER" id="PTHR43400">
    <property type="entry name" value="FUMARATE REDUCTASE"/>
    <property type="match status" value="1"/>
</dbReference>
<dbReference type="InterPro" id="IPR003953">
    <property type="entry name" value="FAD-dep_OxRdtase_2_FAD-bd"/>
</dbReference>
<dbReference type="SUPFAM" id="SSF51905">
    <property type="entry name" value="FAD/NAD(P)-binding domain"/>
    <property type="match status" value="1"/>
</dbReference>
<dbReference type="Gene3D" id="3.50.50.60">
    <property type="entry name" value="FAD/NAD(P)-binding domain"/>
    <property type="match status" value="1"/>
</dbReference>
<evidence type="ECO:0000313" key="7">
    <source>
        <dbReference type="Proteomes" id="UP001550603"/>
    </source>
</evidence>
<evidence type="ECO:0000256" key="2">
    <source>
        <dbReference type="ARBA" id="ARBA00022630"/>
    </source>
</evidence>
<keyword evidence="2" id="KW-0285">Flavoprotein</keyword>
<keyword evidence="7" id="KW-1185">Reference proteome</keyword>
<dbReference type="InterPro" id="IPR050315">
    <property type="entry name" value="FAD-oxidoreductase_2"/>
</dbReference>
<evidence type="ECO:0000256" key="4">
    <source>
        <dbReference type="ARBA" id="ARBA00023002"/>
    </source>
</evidence>
<dbReference type="Proteomes" id="UP001550603">
    <property type="component" value="Unassembled WGS sequence"/>
</dbReference>
<dbReference type="PRINTS" id="PR00368">
    <property type="entry name" value="FADPNR"/>
</dbReference>
<proteinExistence type="predicted"/>
<dbReference type="RefSeq" id="WP_359792817.1">
    <property type="nucleotide sequence ID" value="NZ_JBEYBN010000067.1"/>
</dbReference>
<dbReference type="Gene3D" id="3.90.700.10">
    <property type="entry name" value="Succinate dehydrogenase/fumarate reductase flavoprotein, catalytic domain"/>
    <property type="match status" value="1"/>
</dbReference>
<name>A0ABV2Y4K1_9ACTN</name>
<accession>A0ABV2Y4K1</accession>
<reference evidence="6 7" key="1">
    <citation type="submission" date="2024-06" db="EMBL/GenBank/DDBJ databases">
        <title>The Natural Products Discovery Center: Release of the First 8490 Sequenced Strains for Exploring Actinobacteria Biosynthetic Diversity.</title>
        <authorList>
            <person name="Kalkreuter E."/>
            <person name="Kautsar S.A."/>
            <person name="Yang D."/>
            <person name="Bader C.D."/>
            <person name="Teijaro C.N."/>
            <person name="Fluegel L."/>
            <person name="Davis C.M."/>
            <person name="Simpson J.R."/>
            <person name="Lauterbach L."/>
            <person name="Steele A.D."/>
            <person name="Gui C."/>
            <person name="Meng S."/>
            <person name="Li G."/>
            <person name="Viehrig K."/>
            <person name="Ye F."/>
            <person name="Su P."/>
            <person name="Kiefer A.F."/>
            <person name="Nichols A."/>
            <person name="Cepeda A.J."/>
            <person name="Yan W."/>
            <person name="Fan B."/>
            <person name="Jiang Y."/>
            <person name="Adhikari A."/>
            <person name="Zheng C.-J."/>
            <person name="Schuster L."/>
            <person name="Cowan T.M."/>
            <person name="Smanski M.J."/>
            <person name="Chevrette M.G."/>
            <person name="De Carvalho L.P.S."/>
            <person name="Shen B."/>
        </authorList>
    </citation>
    <scope>NUCLEOTIDE SEQUENCE [LARGE SCALE GENOMIC DNA]</scope>
    <source>
        <strain evidence="6 7">NPDC019583</strain>
    </source>
</reference>